<dbReference type="GeneID" id="100534720"/>
<proteinExistence type="predicted"/>
<sequence length="338" mass="38700">MSTLLWKHLNSNGVEQNIHTPASVKETSSISHQKKKCKRKKNIKKKNPAIHDTSFEQNRGQKRKLLDNKTECIKNGSTSDFVSEESNNMQFKRPRLTHHTLPGESWEVDSGFSSESSPPTSGRSSPCLRIDHSRIVAMDCEMVGTGPGGRRSEVARCSIVDYYGNVVYDSYILPQDPVTDYRTRWSGIRSHHLRQAVPFEHAQNEILKILKGKIIVGHALYHDLNVLYISVQPHMIRDTCSCVLLRQLYDVNQNCNISLKKLAQKLLNRTIQVDRQGHCSVEDALSALDLYKLVEDQWENNILCQDSNAEQSQQFSNNSLKHYLQDQYWPENMMDCSL</sequence>
<comment type="subcellular location">
    <subcellularLocation>
        <location evidence="1">Nucleus</location>
    </subcellularLocation>
</comment>
<evidence type="ECO:0000256" key="3">
    <source>
        <dbReference type="ARBA" id="ARBA00022801"/>
    </source>
</evidence>
<dbReference type="GO" id="GO:0000175">
    <property type="term" value="F:3'-5'-RNA exonuclease activity"/>
    <property type="evidence" value="ECO:0007669"/>
    <property type="project" value="InterPro"/>
</dbReference>
<feature type="region of interest" description="Disordered" evidence="6">
    <location>
        <begin position="101"/>
        <end position="127"/>
    </location>
</feature>
<evidence type="ECO:0000313" key="8">
    <source>
        <dbReference type="Proteomes" id="UP000000437"/>
    </source>
</evidence>
<evidence type="ECO:0000256" key="2">
    <source>
        <dbReference type="ARBA" id="ARBA00022722"/>
    </source>
</evidence>
<dbReference type="GO" id="GO:0003676">
    <property type="term" value="F:nucleic acid binding"/>
    <property type="evidence" value="ECO:0007669"/>
    <property type="project" value="InterPro"/>
</dbReference>
<evidence type="ECO:0000313" key="9">
    <source>
        <dbReference type="RefSeq" id="XP_003201484.2"/>
    </source>
</evidence>
<evidence type="ECO:0000256" key="4">
    <source>
        <dbReference type="ARBA" id="ARBA00022839"/>
    </source>
</evidence>
<dbReference type="Gene3D" id="3.30.420.10">
    <property type="entry name" value="Ribonuclease H-like superfamily/Ribonuclease H"/>
    <property type="match status" value="1"/>
</dbReference>
<feature type="region of interest" description="Disordered" evidence="6">
    <location>
        <begin position="22"/>
        <end position="51"/>
    </location>
</feature>
<dbReference type="CDD" id="cd06149">
    <property type="entry name" value="ISG20"/>
    <property type="match status" value="1"/>
</dbReference>
<evidence type="ECO:0000313" key="10">
    <source>
        <dbReference type="ZFIN" id="ZDB-GENE-100422-17"/>
    </source>
</evidence>
<dbReference type="AGR" id="ZFIN:ZDB-GENE-100422-17"/>
<dbReference type="AlphaFoldDB" id="A0A8M1RN63"/>
<dbReference type="RefSeq" id="XP_003201484.2">
    <property type="nucleotide sequence ID" value="XM_003201436.6"/>
</dbReference>
<protein>
    <submittedName>
        <fullName evidence="9">Apoptosis-enhancing nuclease</fullName>
    </submittedName>
</protein>
<name>A0A8M1RN63_DANRE</name>
<accession>A0A8M1RN63</accession>
<feature type="compositionally biased region" description="Polar residues" evidence="6">
    <location>
        <begin position="76"/>
        <end position="90"/>
    </location>
</feature>
<dbReference type="InterPro" id="IPR013520">
    <property type="entry name" value="Ribonucl_H"/>
</dbReference>
<dbReference type="Pfam" id="PF00929">
    <property type="entry name" value="RNase_T"/>
    <property type="match status" value="1"/>
</dbReference>
<keyword evidence="8" id="KW-1185">Reference proteome</keyword>
<feature type="compositionally biased region" description="Polar residues" evidence="6">
    <location>
        <begin position="22"/>
        <end position="31"/>
    </location>
</feature>
<feature type="region of interest" description="Disordered" evidence="6">
    <location>
        <begin position="76"/>
        <end position="95"/>
    </location>
</feature>
<dbReference type="SMART" id="SM00479">
    <property type="entry name" value="EXOIII"/>
    <property type="match status" value="1"/>
</dbReference>
<evidence type="ECO:0000256" key="1">
    <source>
        <dbReference type="ARBA" id="ARBA00004123"/>
    </source>
</evidence>
<keyword evidence="2" id="KW-0540">Nuclease</keyword>
<dbReference type="SUPFAM" id="SSF53098">
    <property type="entry name" value="Ribonuclease H-like"/>
    <property type="match status" value="1"/>
</dbReference>
<keyword evidence="5" id="KW-0539">Nucleus</keyword>
<dbReference type="InterPro" id="IPR047021">
    <property type="entry name" value="REXO1/3/4-like"/>
</dbReference>
<dbReference type="InterPro" id="IPR012337">
    <property type="entry name" value="RNaseH-like_sf"/>
</dbReference>
<evidence type="ECO:0000256" key="5">
    <source>
        <dbReference type="ARBA" id="ARBA00023242"/>
    </source>
</evidence>
<organism evidence="8 9">
    <name type="scientific">Danio rerio</name>
    <name type="common">Zebrafish</name>
    <name type="synonym">Brachydanio rerio</name>
    <dbReference type="NCBI Taxonomy" id="7955"/>
    <lineage>
        <taxon>Eukaryota</taxon>
        <taxon>Metazoa</taxon>
        <taxon>Chordata</taxon>
        <taxon>Craniata</taxon>
        <taxon>Vertebrata</taxon>
        <taxon>Euteleostomi</taxon>
        <taxon>Actinopterygii</taxon>
        <taxon>Neopterygii</taxon>
        <taxon>Teleostei</taxon>
        <taxon>Ostariophysi</taxon>
        <taxon>Cypriniformes</taxon>
        <taxon>Danionidae</taxon>
        <taxon>Danioninae</taxon>
        <taxon>Danio</taxon>
    </lineage>
</organism>
<keyword evidence="4" id="KW-0269">Exonuclease</keyword>
<dbReference type="PANTHER" id="PTHR12801:SF57">
    <property type="entry name" value="APOPTOSIS-ENHANCING NUCLEASE"/>
    <property type="match status" value="1"/>
</dbReference>
<feature type="compositionally biased region" description="Basic residues" evidence="6">
    <location>
        <begin position="32"/>
        <end position="48"/>
    </location>
</feature>
<evidence type="ECO:0000259" key="7">
    <source>
        <dbReference type="SMART" id="SM00479"/>
    </source>
</evidence>
<dbReference type="Proteomes" id="UP000000437">
    <property type="component" value="Chromosome 25"/>
</dbReference>
<dbReference type="InterPro" id="IPR036397">
    <property type="entry name" value="RNaseH_sf"/>
</dbReference>
<evidence type="ECO:0000256" key="6">
    <source>
        <dbReference type="SAM" id="MobiDB-lite"/>
    </source>
</evidence>
<dbReference type="GO" id="GO:0005730">
    <property type="term" value="C:nucleolus"/>
    <property type="evidence" value="ECO:0007669"/>
    <property type="project" value="UniProtKB-ARBA"/>
</dbReference>
<gene>
    <name evidence="9 10" type="primary">isg20</name>
</gene>
<dbReference type="PANTHER" id="PTHR12801">
    <property type="entry name" value="RNA EXONUCLEASE REXO1 / RECO3 FAMILY MEMBER-RELATED"/>
    <property type="match status" value="1"/>
</dbReference>
<dbReference type="KEGG" id="dre:100534720"/>
<reference evidence="9" key="1">
    <citation type="submission" date="2025-08" db="UniProtKB">
        <authorList>
            <consortium name="RefSeq"/>
        </authorList>
    </citation>
    <scope>IDENTIFICATION</scope>
    <source>
        <strain evidence="9">Tuebingen</strain>
        <tissue evidence="9">Fibroblasts and whole tissue</tissue>
    </source>
</reference>
<feature type="domain" description="Exonuclease" evidence="7">
    <location>
        <begin position="134"/>
        <end position="300"/>
    </location>
</feature>
<dbReference type="InterPro" id="IPR037433">
    <property type="entry name" value="ISG20_DEDDh"/>
</dbReference>
<feature type="compositionally biased region" description="Low complexity" evidence="6">
    <location>
        <begin position="110"/>
        <end position="126"/>
    </location>
</feature>
<dbReference type="FunFam" id="3.30.420.10:FF:000007">
    <property type="entry name" value="Interferon-stimulated exonuclease gene 20"/>
    <property type="match status" value="1"/>
</dbReference>
<keyword evidence="3" id="KW-0378">Hydrolase</keyword>
<dbReference type="ZFIN" id="ZDB-GENE-100422-17">
    <property type="gene designation" value="isg20"/>
</dbReference>
<dbReference type="CTD" id="3669"/>